<feature type="region of interest" description="Disordered" evidence="1">
    <location>
        <begin position="462"/>
        <end position="502"/>
    </location>
</feature>
<gene>
    <name evidence="2" type="ORF">OUZ56_032438</name>
</gene>
<protein>
    <submittedName>
        <fullName evidence="2">Uncharacterized protein</fullName>
    </submittedName>
</protein>
<feature type="region of interest" description="Disordered" evidence="1">
    <location>
        <begin position="30"/>
        <end position="85"/>
    </location>
</feature>
<dbReference type="Proteomes" id="UP001234178">
    <property type="component" value="Unassembled WGS sequence"/>
</dbReference>
<name>A0ABR0B9C2_9CRUS</name>
<feature type="compositionally biased region" description="Basic and acidic residues" evidence="1">
    <location>
        <begin position="155"/>
        <end position="169"/>
    </location>
</feature>
<proteinExistence type="predicted"/>
<organism evidence="2 3">
    <name type="scientific">Daphnia magna</name>
    <dbReference type="NCBI Taxonomy" id="35525"/>
    <lineage>
        <taxon>Eukaryota</taxon>
        <taxon>Metazoa</taxon>
        <taxon>Ecdysozoa</taxon>
        <taxon>Arthropoda</taxon>
        <taxon>Crustacea</taxon>
        <taxon>Branchiopoda</taxon>
        <taxon>Diplostraca</taxon>
        <taxon>Cladocera</taxon>
        <taxon>Anomopoda</taxon>
        <taxon>Daphniidae</taxon>
        <taxon>Daphnia</taxon>
    </lineage>
</organism>
<dbReference type="EMBL" id="JAOYFB010000041">
    <property type="protein sequence ID" value="KAK4045030.1"/>
    <property type="molecule type" value="Genomic_DNA"/>
</dbReference>
<sequence length="502" mass="54575">MQAFHRLLDEAARRVDRMMNENYRCPAADGTVVEEAPKAEELGGTEAPRSNEGGLRDRGGKADDGERSAQPHERKATTEDAGVGQIARHIGGKFLEETFHQRRTERVGVVVSGNDADAIGGKSELLLEQRSHRDELATEGKIGSRSHLPALKGDSTGEDRPGRANANRRDELVSWGTRVGRGRVGAAEADCGRVGGEEVASERASQEGGRVAEASAANDGGAALARAVRIRQRAAAIAEAFVVDIEAVLDEFSNVSRQIVDTFRRSPRAKRADGREREVAVAVVPLLAREYAVICEAGVPIRSPGEAPSGDAPRGKLPFRLRRKPPSDPLAVGAPVVPSNVGYRKVGRVEARVAGRKARRNATPDGDAPPVLFHRNFTTVETEGGERDPVGDAFRSKPWRDAIAQIFHHFAPTERERTGHLFAAGAHHERAPLQEDLRRFRGAKCNDFARFTEVLYHDAPRKRSAASPLRLRERRLASAEGENRDGEGTRVRAPTHQSGQEA</sequence>
<feature type="compositionally biased region" description="Basic and acidic residues" evidence="1">
    <location>
        <begin position="54"/>
        <end position="78"/>
    </location>
</feature>
<evidence type="ECO:0000256" key="1">
    <source>
        <dbReference type="SAM" id="MobiDB-lite"/>
    </source>
</evidence>
<evidence type="ECO:0000313" key="3">
    <source>
        <dbReference type="Proteomes" id="UP001234178"/>
    </source>
</evidence>
<evidence type="ECO:0000313" key="2">
    <source>
        <dbReference type="EMBL" id="KAK4045030.1"/>
    </source>
</evidence>
<accession>A0ABR0B9C2</accession>
<reference evidence="2 3" key="1">
    <citation type="journal article" date="2023" name="Nucleic Acids Res.">
        <title>The hologenome of Daphnia magna reveals possible DNA methylation and microbiome-mediated evolution of the host genome.</title>
        <authorList>
            <person name="Chaturvedi A."/>
            <person name="Li X."/>
            <person name="Dhandapani V."/>
            <person name="Marshall H."/>
            <person name="Kissane S."/>
            <person name="Cuenca-Cambronero M."/>
            <person name="Asole G."/>
            <person name="Calvet F."/>
            <person name="Ruiz-Romero M."/>
            <person name="Marangio P."/>
            <person name="Guigo R."/>
            <person name="Rago D."/>
            <person name="Mirbahai L."/>
            <person name="Eastwood N."/>
            <person name="Colbourne J.K."/>
            <person name="Zhou J."/>
            <person name="Mallon E."/>
            <person name="Orsini L."/>
        </authorList>
    </citation>
    <scope>NUCLEOTIDE SEQUENCE [LARGE SCALE GENOMIC DNA]</scope>
    <source>
        <strain evidence="2">LRV0_1</strain>
    </source>
</reference>
<feature type="compositionally biased region" description="Basic and acidic residues" evidence="1">
    <location>
        <begin position="470"/>
        <end position="490"/>
    </location>
</feature>
<comment type="caution">
    <text evidence="2">The sequence shown here is derived from an EMBL/GenBank/DDBJ whole genome shotgun (WGS) entry which is preliminary data.</text>
</comment>
<keyword evidence="3" id="KW-1185">Reference proteome</keyword>
<feature type="region of interest" description="Disordered" evidence="1">
    <location>
        <begin position="134"/>
        <end position="169"/>
    </location>
</feature>